<reference evidence="1 2" key="2">
    <citation type="journal article" date="2010" name="Stand. Genomic Sci.">
        <title>Complete genome sequence of Sebaldella termitidis type strain (NCTC 11300).</title>
        <authorList>
            <person name="Harmon-Smith M."/>
            <person name="Celia L."/>
            <person name="Chertkov O."/>
            <person name="Lapidus A."/>
            <person name="Copeland A."/>
            <person name="Glavina Del Rio T."/>
            <person name="Nolan M."/>
            <person name="Lucas S."/>
            <person name="Tice H."/>
            <person name="Cheng J.F."/>
            <person name="Han C."/>
            <person name="Detter J.C."/>
            <person name="Bruce D."/>
            <person name="Goodwin L."/>
            <person name="Pitluck S."/>
            <person name="Pati A."/>
            <person name="Liolios K."/>
            <person name="Ivanova N."/>
            <person name="Mavromatis K."/>
            <person name="Mikhailova N."/>
            <person name="Chen A."/>
            <person name="Palaniappan K."/>
            <person name="Land M."/>
            <person name="Hauser L."/>
            <person name="Chang Y.J."/>
            <person name="Jeffries C.D."/>
            <person name="Brettin T."/>
            <person name="Goker M."/>
            <person name="Beck B."/>
            <person name="Bristow J."/>
            <person name="Eisen J.A."/>
            <person name="Markowitz V."/>
            <person name="Hugenholtz P."/>
            <person name="Kyrpides N.C."/>
            <person name="Klenk H.P."/>
            <person name="Chen F."/>
        </authorList>
    </citation>
    <scope>NUCLEOTIDE SEQUENCE [LARGE SCALE GENOMIC DNA]</scope>
    <source>
        <strain evidence="2">ATCC 33386 / NCTC 11300</strain>
    </source>
</reference>
<dbReference type="RefSeq" id="WP_012860465.1">
    <property type="nucleotide sequence ID" value="NC_013517.1"/>
</dbReference>
<organism evidence="1 2">
    <name type="scientific">Sebaldella termitidis (strain ATCC 33386 / NCTC 11300)</name>
    <dbReference type="NCBI Taxonomy" id="526218"/>
    <lineage>
        <taxon>Bacteria</taxon>
        <taxon>Fusobacteriati</taxon>
        <taxon>Fusobacteriota</taxon>
        <taxon>Fusobacteriia</taxon>
        <taxon>Fusobacteriales</taxon>
        <taxon>Leptotrichiaceae</taxon>
        <taxon>Sebaldella</taxon>
    </lineage>
</organism>
<evidence type="ECO:0000313" key="1">
    <source>
        <dbReference type="EMBL" id="ACZ07869.1"/>
    </source>
</evidence>
<gene>
    <name evidence="1" type="ordered locus">Sterm_1001</name>
</gene>
<reference evidence="2" key="1">
    <citation type="submission" date="2009-09" db="EMBL/GenBank/DDBJ databases">
        <title>The complete chromosome of Sebaldella termitidis ATCC 33386.</title>
        <authorList>
            <consortium name="US DOE Joint Genome Institute (JGI-PGF)"/>
            <person name="Lucas S."/>
            <person name="Copeland A."/>
            <person name="Lapidus A."/>
            <person name="Glavina del Rio T."/>
            <person name="Dalin E."/>
            <person name="Tice H."/>
            <person name="Bruce D."/>
            <person name="Goodwin L."/>
            <person name="Pitluck S."/>
            <person name="Kyrpides N."/>
            <person name="Mavromatis K."/>
            <person name="Ivanova N."/>
            <person name="Mikhailova N."/>
            <person name="Sims D."/>
            <person name="Meincke L."/>
            <person name="Brettin T."/>
            <person name="Detter J.C."/>
            <person name="Han C."/>
            <person name="Larimer F."/>
            <person name="Land M."/>
            <person name="Hauser L."/>
            <person name="Markowitz V."/>
            <person name="Cheng J.F."/>
            <person name="Hugenholtz P."/>
            <person name="Woyke T."/>
            <person name="Wu D."/>
            <person name="Eisen J.A."/>
        </authorList>
    </citation>
    <scope>NUCLEOTIDE SEQUENCE [LARGE SCALE GENOMIC DNA]</scope>
    <source>
        <strain evidence="2">ATCC 33386 / NCTC 11300</strain>
    </source>
</reference>
<keyword evidence="2" id="KW-1185">Reference proteome</keyword>
<evidence type="ECO:0000313" key="2">
    <source>
        <dbReference type="Proteomes" id="UP000000845"/>
    </source>
</evidence>
<sequence>MQKEKYEVHFGEDDFWINGFRFNAVHIIPKIPNEITEVDFYMDTGEEICLLRVRNSPLDKITFCQGEITYIIIEKTLQFEIKKELEMIAEILKKVKIPHNFKENISFSI</sequence>
<dbReference type="EMBL" id="CP001739">
    <property type="protein sequence ID" value="ACZ07869.1"/>
    <property type="molecule type" value="Genomic_DNA"/>
</dbReference>
<proteinExistence type="predicted"/>
<dbReference type="AlphaFoldDB" id="D1AFI4"/>
<dbReference type="KEGG" id="str:Sterm_1001"/>
<accession>D1AFI4</accession>
<dbReference type="Proteomes" id="UP000000845">
    <property type="component" value="Chromosome"/>
</dbReference>
<protein>
    <submittedName>
        <fullName evidence="1">Uncharacterized protein</fullName>
    </submittedName>
</protein>
<dbReference type="HOGENOM" id="CLU_2182112_0_0_0"/>
<name>D1AFI4_SEBTE</name>